<dbReference type="Pfam" id="PF00004">
    <property type="entry name" value="AAA"/>
    <property type="match status" value="1"/>
</dbReference>
<sequence length="284" mass="32129">MGALKSAIVRQKQNKMEQLVLTMDDLWNACRQQIIGQLELTGFNRRVVPEKSLHDVVLTEPIRKTVEMIIQRNKSAKVLSGQWGFETEGITILISGPDGIGKSALAEVIAYECGKPMKVLTCAELLHLHRMRGANNANDNIFSDLNSGAVVVVENAELLFNGRTYDHAVGFILFQMRMNTSIFILILQGELHKGLVLGMSPVQKTLFRQFHHVIRLEAPTTKLRSELWRKLIPSQTPLESVETKSSDDTKEKDQKQNINPIDFDKLAEKYPKFTHKDIKRVIVS</sequence>
<dbReference type="InterPro" id="IPR003959">
    <property type="entry name" value="ATPase_AAA_core"/>
</dbReference>
<evidence type="ECO:0000313" key="3">
    <source>
        <dbReference type="EMBL" id="ETO13419.1"/>
    </source>
</evidence>
<feature type="region of interest" description="Disordered" evidence="1">
    <location>
        <begin position="239"/>
        <end position="263"/>
    </location>
</feature>
<keyword evidence="4" id="KW-1185">Reference proteome</keyword>
<dbReference type="EMBL" id="ASPP01020612">
    <property type="protein sequence ID" value="ETO13419.1"/>
    <property type="molecule type" value="Genomic_DNA"/>
</dbReference>
<dbReference type="GO" id="GO:0005524">
    <property type="term" value="F:ATP binding"/>
    <property type="evidence" value="ECO:0007669"/>
    <property type="project" value="InterPro"/>
</dbReference>
<dbReference type="Proteomes" id="UP000023152">
    <property type="component" value="Unassembled WGS sequence"/>
</dbReference>
<dbReference type="SUPFAM" id="SSF52540">
    <property type="entry name" value="P-loop containing nucleoside triphosphate hydrolases"/>
    <property type="match status" value="1"/>
</dbReference>
<comment type="caution">
    <text evidence="3">The sequence shown here is derived from an EMBL/GenBank/DDBJ whole genome shotgun (WGS) entry which is preliminary data.</text>
</comment>
<feature type="domain" description="ATPase AAA-type core" evidence="2">
    <location>
        <begin position="92"/>
        <end position="181"/>
    </location>
</feature>
<dbReference type="Gene3D" id="3.40.50.300">
    <property type="entry name" value="P-loop containing nucleotide triphosphate hydrolases"/>
    <property type="match status" value="1"/>
</dbReference>
<evidence type="ECO:0000256" key="1">
    <source>
        <dbReference type="SAM" id="MobiDB-lite"/>
    </source>
</evidence>
<dbReference type="OrthoDB" id="10042665at2759"/>
<protein>
    <recommendedName>
        <fullName evidence="2">ATPase AAA-type core domain-containing protein</fullName>
    </recommendedName>
</protein>
<proteinExistence type="predicted"/>
<name>X6MHU2_RETFI</name>
<dbReference type="GO" id="GO:0016887">
    <property type="term" value="F:ATP hydrolysis activity"/>
    <property type="evidence" value="ECO:0007669"/>
    <property type="project" value="InterPro"/>
</dbReference>
<evidence type="ECO:0000259" key="2">
    <source>
        <dbReference type="Pfam" id="PF00004"/>
    </source>
</evidence>
<gene>
    <name evidence="3" type="ORF">RFI_23954</name>
</gene>
<accession>X6MHU2</accession>
<dbReference type="AlphaFoldDB" id="X6MHU2"/>
<dbReference type="InterPro" id="IPR027417">
    <property type="entry name" value="P-loop_NTPase"/>
</dbReference>
<evidence type="ECO:0000313" key="4">
    <source>
        <dbReference type="Proteomes" id="UP000023152"/>
    </source>
</evidence>
<organism evidence="3 4">
    <name type="scientific">Reticulomyxa filosa</name>
    <dbReference type="NCBI Taxonomy" id="46433"/>
    <lineage>
        <taxon>Eukaryota</taxon>
        <taxon>Sar</taxon>
        <taxon>Rhizaria</taxon>
        <taxon>Retaria</taxon>
        <taxon>Foraminifera</taxon>
        <taxon>Monothalamids</taxon>
        <taxon>Reticulomyxidae</taxon>
        <taxon>Reticulomyxa</taxon>
    </lineage>
</organism>
<reference evidence="3 4" key="1">
    <citation type="journal article" date="2013" name="Curr. Biol.">
        <title>The Genome of the Foraminiferan Reticulomyxa filosa.</title>
        <authorList>
            <person name="Glockner G."/>
            <person name="Hulsmann N."/>
            <person name="Schleicher M."/>
            <person name="Noegel A.A."/>
            <person name="Eichinger L."/>
            <person name="Gallinger C."/>
            <person name="Pawlowski J."/>
            <person name="Sierra R."/>
            <person name="Euteneuer U."/>
            <person name="Pillet L."/>
            <person name="Moustafa A."/>
            <person name="Platzer M."/>
            <person name="Groth M."/>
            <person name="Szafranski K."/>
            <person name="Schliwa M."/>
        </authorList>
    </citation>
    <scope>NUCLEOTIDE SEQUENCE [LARGE SCALE GENOMIC DNA]</scope>
</reference>
<feature type="compositionally biased region" description="Basic and acidic residues" evidence="1">
    <location>
        <begin position="241"/>
        <end position="255"/>
    </location>
</feature>